<accession>A0A6J5MY99</accession>
<dbReference type="EMBL" id="LR796556">
    <property type="protein sequence ID" value="CAB4151498.1"/>
    <property type="molecule type" value="Genomic_DNA"/>
</dbReference>
<sequence length="145" mass="17046">MVEMKIKKFDQELHDKYDPPARAAVAAWIEMKWGLQALDNPDIYGTDLIVHRNGKPVGFAEVEVRQWNPVCPFDTIHVPVRKKHMLEEPKTLFFALTQNMTHAYWIKGNQALGFDAVEMRDAYKHEFYYDVPKKLFNYVDLTEPF</sequence>
<name>A0A6J5MY99_9CAUD</name>
<proteinExistence type="predicted"/>
<reference evidence="1" key="1">
    <citation type="submission" date="2020-04" db="EMBL/GenBank/DDBJ databases">
        <authorList>
            <person name="Chiriac C."/>
            <person name="Salcher M."/>
            <person name="Ghai R."/>
            <person name="Kavagutti S V."/>
        </authorList>
    </citation>
    <scope>NUCLEOTIDE SEQUENCE</scope>
</reference>
<gene>
    <name evidence="1" type="ORF">UFOVP599_20</name>
</gene>
<organism evidence="1">
    <name type="scientific">uncultured Caudovirales phage</name>
    <dbReference type="NCBI Taxonomy" id="2100421"/>
    <lineage>
        <taxon>Viruses</taxon>
        <taxon>Duplodnaviria</taxon>
        <taxon>Heunggongvirae</taxon>
        <taxon>Uroviricota</taxon>
        <taxon>Caudoviricetes</taxon>
        <taxon>Peduoviridae</taxon>
        <taxon>Maltschvirus</taxon>
        <taxon>Maltschvirus maltsch</taxon>
    </lineage>
</organism>
<protein>
    <submittedName>
        <fullName evidence="1">Uncharacterized protein</fullName>
    </submittedName>
</protein>
<evidence type="ECO:0000313" key="1">
    <source>
        <dbReference type="EMBL" id="CAB4151498.1"/>
    </source>
</evidence>